<evidence type="ECO:0000313" key="5">
    <source>
        <dbReference type="Proteomes" id="UP000077405"/>
    </source>
</evidence>
<proteinExistence type="predicted"/>
<keyword evidence="2" id="KW-0378">Hydrolase</keyword>
<dbReference type="AlphaFoldDB" id="A0A2R4VV42"/>
<dbReference type="InterPro" id="IPR007597">
    <property type="entry name" value="CheC"/>
</dbReference>
<keyword evidence="1" id="KW-0145">Chemotaxis</keyword>
<dbReference type="OrthoDB" id="274823at2"/>
<dbReference type="EMBL" id="CP028906">
    <property type="protein sequence ID" value="AWB08294.1"/>
    <property type="molecule type" value="Genomic_DNA"/>
</dbReference>
<dbReference type="KEGG" id="ahu:A6A40_24940"/>
<dbReference type="SUPFAM" id="SSF103039">
    <property type="entry name" value="CheC-like"/>
    <property type="match status" value="1"/>
</dbReference>
<dbReference type="InterPro" id="IPR050992">
    <property type="entry name" value="CheZ_family_phosphatases"/>
</dbReference>
<keyword evidence="5" id="KW-1185">Reference proteome</keyword>
<evidence type="ECO:0000313" key="4">
    <source>
        <dbReference type="EMBL" id="AWB08294.1"/>
    </source>
</evidence>
<geneLocation type="plasmid" evidence="4 5">
    <name>pYZ5</name>
</geneLocation>
<dbReference type="Proteomes" id="UP000077405">
    <property type="component" value="Plasmid pYZ5"/>
</dbReference>
<dbReference type="PANTHER" id="PTHR43693">
    <property type="entry name" value="PROTEIN PHOSPHATASE CHEZ"/>
    <property type="match status" value="1"/>
</dbReference>
<dbReference type="RefSeq" id="WP_108548562.1">
    <property type="nucleotide sequence ID" value="NZ_CP028906.1"/>
</dbReference>
<sequence>MTVTPMLSELERDALAELGNIGIGKASTALGRMLGCLVTLSVPSVEMVPPAEVAGLLDRALAPPLVGVSEKLGGLFAGCALLVFPQGGSLPLVRAALPPDIPAEDVAALEDEVLAELGNVVLNSALALVSNLLGEPVDTGLPVLVRGSGAEVLRGCAMAQPAIAIEAGAARTGLAGAALLLHIDLRTDLPGGDGAAAGVTVGGRVVLLLDAGSAGALQATLGRYIGRLVA</sequence>
<dbReference type="Pfam" id="PF04509">
    <property type="entry name" value="CheC"/>
    <property type="match status" value="1"/>
</dbReference>
<dbReference type="PANTHER" id="PTHR43693:SF1">
    <property type="entry name" value="PROTEIN PHOSPHATASE CHEZ"/>
    <property type="match status" value="1"/>
</dbReference>
<evidence type="ECO:0000256" key="2">
    <source>
        <dbReference type="ARBA" id="ARBA00022801"/>
    </source>
</evidence>
<feature type="domain" description="CheC-like protein" evidence="3">
    <location>
        <begin position="11"/>
        <end position="46"/>
    </location>
</feature>
<protein>
    <submittedName>
        <fullName evidence="4">Chemotaxis protein CheC</fullName>
    </submittedName>
</protein>
<dbReference type="InterPro" id="IPR028976">
    <property type="entry name" value="CheC-like_sf"/>
</dbReference>
<evidence type="ECO:0000256" key="1">
    <source>
        <dbReference type="ARBA" id="ARBA00022500"/>
    </source>
</evidence>
<organism evidence="4 5">
    <name type="scientific">Azospirillum humicireducens</name>
    <dbReference type="NCBI Taxonomy" id="1226968"/>
    <lineage>
        <taxon>Bacteria</taxon>
        <taxon>Pseudomonadati</taxon>
        <taxon>Pseudomonadota</taxon>
        <taxon>Alphaproteobacteria</taxon>
        <taxon>Rhodospirillales</taxon>
        <taxon>Azospirillaceae</taxon>
        <taxon>Azospirillum</taxon>
    </lineage>
</organism>
<dbReference type="GO" id="GO:0006935">
    <property type="term" value="P:chemotaxis"/>
    <property type="evidence" value="ECO:0007669"/>
    <property type="project" value="UniProtKB-KW"/>
</dbReference>
<dbReference type="GO" id="GO:0016787">
    <property type="term" value="F:hydrolase activity"/>
    <property type="evidence" value="ECO:0007669"/>
    <property type="project" value="UniProtKB-KW"/>
</dbReference>
<dbReference type="Gene3D" id="3.40.1550.10">
    <property type="entry name" value="CheC-like"/>
    <property type="match status" value="1"/>
</dbReference>
<evidence type="ECO:0000259" key="3">
    <source>
        <dbReference type="Pfam" id="PF04509"/>
    </source>
</evidence>
<reference evidence="4 5" key="1">
    <citation type="submission" date="2018-04" db="EMBL/GenBank/DDBJ databases">
        <title>Complete genome sequence of the nitrogen-fixing bacterium Azospirillum humicireducens type strain SgZ-5.</title>
        <authorList>
            <person name="Yu Z."/>
        </authorList>
    </citation>
    <scope>NUCLEOTIDE SEQUENCE [LARGE SCALE GENOMIC DNA]</scope>
    <source>
        <strain evidence="4 5">SgZ-5</strain>
        <plasmid evidence="4 5">pYZ5</plasmid>
    </source>
</reference>
<name>A0A2R4VV42_9PROT</name>
<keyword evidence="4" id="KW-0614">Plasmid</keyword>
<gene>
    <name evidence="4" type="ORF">A6A40_24940</name>
</gene>
<dbReference type="CDD" id="cd17910">
    <property type="entry name" value="CheC_ClassII"/>
    <property type="match status" value="1"/>
</dbReference>
<accession>A0A2R4VV42</accession>